<protein>
    <submittedName>
        <fullName evidence="1">Uncharacterized protein</fullName>
    </submittedName>
</protein>
<comment type="caution">
    <text evidence="1">The sequence shown here is derived from an EMBL/GenBank/DDBJ whole genome shotgun (WGS) entry which is preliminary data.</text>
</comment>
<proteinExistence type="predicted"/>
<accession>A0A3E0TQK7</accession>
<reference evidence="1 2" key="1">
    <citation type="submission" date="2018-08" db="EMBL/GenBank/DDBJ databases">
        <title>Thalassotalea euphylliae genome.</title>
        <authorList>
            <person name="Summers S."/>
            <person name="Rice S.A."/>
            <person name="Freckelton M.L."/>
            <person name="Nedved B.T."/>
            <person name="Hadfield M.G."/>
        </authorList>
    </citation>
    <scope>NUCLEOTIDE SEQUENCE [LARGE SCALE GENOMIC DNA]</scope>
    <source>
        <strain evidence="1 2">H1</strain>
    </source>
</reference>
<organism evidence="1 2">
    <name type="scientific">Thalassotalea euphylliae</name>
    <dbReference type="NCBI Taxonomy" id="1655234"/>
    <lineage>
        <taxon>Bacteria</taxon>
        <taxon>Pseudomonadati</taxon>
        <taxon>Pseudomonadota</taxon>
        <taxon>Gammaproteobacteria</taxon>
        <taxon>Alteromonadales</taxon>
        <taxon>Colwelliaceae</taxon>
        <taxon>Thalassotalea</taxon>
    </lineage>
</organism>
<dbReference type="EMBL" id="QUOU01000001">
    <property type="protein sequence ID" value="REL26322.1"/>
    <property type="molecule type" value="Genomic_DNA"/>
</dbReference>
<dbReference type="OrthoDB" id="6294220at2"/>
<dbReference type="RefSeq" id="WP_116007441.1">
    <property type="nucleotide sequence ID" value="NZ_QUOU01000001.1"/>
</dbReference>
<dbReference type="Proteomes" id="UP000256478">
    <property type="component" value="Unassembled WGS sequence"/>
</dbReference>
<name>A0A3E0TQK7_9GAMM</name>
<sequence length="149" mass="16685">MSALKEEKIVAPDIKLVYDLTEKPNLTNLQAKADRAVLANMRLDLVLPEDNILTVDIDFDTTSGYHGNTMMVMDDFGVEMLATAFAVKYGQEQADVVTNAWQRKQQQDDPRKPTYLLVQKPESENAMPKVYALCGGKKHENDIAPDSII</sequence>
<dbReference type="AlphaFoldDB" id="A0A3E0TQK7"/>
<evidence type="ECO:0000313" key="2">
    <source>
        <dbReference type="Proteomes" id="UP000256478"/>
    </source>
</evidence>
<evidence type="ECO:0000313" key="1">
    <source>
        <dbReference type="EMBL" id="REL26322.1"/>
    </source>
</evidence>
<gene>
    <name evidence="1" type="ORF">DXX93_06815</name>
</gene>